<sequence>MGEQGIHVPVLLERCLGLLSPALDRPGAVYVDATLGLGGHAEAVLETHPQTTLIGLDRDPQALALAGRRLERFADRTHLVHAVYDELPEALERLSLGPVHGILFDLGVSSLQLDEAARGFAYAQDAPLDMRMDQSRGRTAEEVVNTYSHGELSRILRVYGEERFASRIAAAIVRERTKAPLTSSARLAELVRDAIPAPARRTGGHPAKRTFQALRIEVNEELAALERALPAALDALAPGGRVVVMSYHSLEDRLVKQALATRTRSTAPVDLPIELPGTAPTFRLLTRGAEPPSEAEVEANPRAASVKLRAAERVDPNATGQPQQGTGTAPQGRKDGGRRPGREPRPPRRPKAMHQPGAPTANRRTGELNGRSTSDQD</sequence>
<dbReference type="Gene3D" id="3.40.50.150">
    <property type="entry name" value="Vaccinia Virus protein VP39"/>
    <property type="match status" value="1"/>
</dbReference>
<evidence type="ECO:0000313" key="9">
    <source>
        <dbReference type="EMBL" id="GIG72490.1"/>
    </source>
</evidence>
<dbReference type="HAMAP" id="MF_01007">
    <property type="entry name" value="16SrRNA_methyltr_H"/>
    <property type="match status" value="1"/>
</dbReference>
<keyword evidence="3 7" id="KW-0698">rRNA processing</keyword>
<organism evidence="9 10">
    <name type="scientific">Planosporangium flavigriseum</name>
    <dbReference type="NCBI Taxonomy" id="373681"/>
    <lineage>
        <taxon>Bacteria</taxon>
        <taxon>Bacillati</taxon>
        <taxon>Actinomycetota</taxon>
        <taxon>Actinomycetes</taxon>
        <taxon>Micromonosporales</taxon>
        <taxon>Micromonosporaceae</taxon>
        <taxon>Planosporangium</taxon>
    </lineage>
</organism>
<keyword evidence="6 7" id="KW-0949">S-adenosyl-L-methionine</keyword>
<protein>
    <recommendedName>
        <fullName evidence="7">Ribosomal RNA small subunit methyltransferase H</fullName>
        <ecNumber evidence="7">2.1.1.199</ecNumber>
    </recommendedName>
    <alternativeName>
        <fullName evidence="7">16S rRNA m(4)C1402 methyltransferase</fullName>
    </alternativeName>
    <alternativeName>
        <fullName evidence="7">rRNA (cytosine-N(4)-)-methyltransferase RsmH</fullName>
    </alternativeName>
</protein>
<evidence type="ECO:0000313" key="10">
    <source>
        <dbReference type="Proteomes" id="UP000653674"/>
    </source>
</evidence>
<dbReference type="InterPro" id="IPR029063">
    <property type="entry name" value="SAM-dependent_MTases_sf"/>
</dbReference>
<dbReference type="Pfam" id="PF01795">
    <property type="entry name" value="Methyltransf_5"/>
    <property type="match status" value="1"/>
</dbReference>
<gene>
    <name evidence="7 9" type="primary">rsmH</name>
    <name evidence="9" type="ORF">Pfl04_08940</name>
</gene>
<dbReference type="InterPro" id="IPR023397">
    <property type="entry name" value="SAM-dep_MeTrfase_MraW_recog"/>
</dbReference>
<dbReference type="AlphaFoldDB" id="A0A8J3LSN7"/>
<dbReference type="FunFam" id="1.10.150.170:FF:000001">
    <property type="entry name" value="Ribosomal RNA small subunit methyltransferase H"/>
    <property type="match status" value="1"/>
</dbReference>
<keyword evidence="5 7" id="KW-0808">Transferase</keyword>
<feature type="binding site" evidence="7">
    <location>
        <position position="84"/>
    </location>
    <ligand>
        <name>S-adenosyl-L-methionine</name>
        <dbReference type="ChEBI" id="CHEBI:59789"/>
    </ligand>
</feature>
<dbReference type="Gene3D" id="1.10.150.170">
    <property type="entry name" value="Putative methyltransferase TM0872, insert domain"/>
    <property type="match status" value="1"/>
</dbReference>
<dbReference type="PANTHER" id="PTHR11265">
    <property type="entry name" value="S-ADENOSYL-METHYLTRANSFERASE MRAW"/>
    <property type="match status" value="1"/>
</dbReference>
<feature type="binding site" evidence="7">
    <location>
        <position position="57"/>
    </location>
    <ligand>
        <name>S-adenosyl-L-methionine</name>
        <dbReference type="ChEBI" id="CHEBI:59789"/>
    </ligand>
</feature>
<comment type="caution">
    <text evidence="9">The sequence shown here is derived from an EMBL/GenBank/DDBJ whole genome shotgun (WGS) entry which is preliminary data.</text>
</comment>
<evidence type="ECO:0000256" key="1">
    <source>
        <dbReference type="ARBA" id="ARBA00010396"/>
    </source>
</evidence>
<dbReference type="InterPro" id="IPR002903">
    <property type="entry name" value="RsmH"/>
</dbReference>
<feature type="binding site" evidence="7">
    <location>
        <position position="105"/>
    </location>
    <ligand>
        <name>S-adenosyl-L-methionine</name>
        <dbReference type="ChEBI" id="CHEBI:59789"/>
    </ligand>
</feature>
<dbReference type="NCBIfam" id="TIGR00006">
    <property type="entry name" value="16S rRNA (cytosine(1402)-N(4))-methyltransferase RsmH"/>
    <property type="match status" value="1"/>
</dbReference>
<dbReference type="EMBL" id="BONU01000004">
    <property type="protein sequence ID" value="GIG72490.1"/>
    <property type="molecule type" value="Genomic_DNA"/>
</dbReference>
<comment type="function">
    <text evidence="7">Specifically methylates the N4 position of cytidine in position 1402 (C1402) of 16S rRNA.</text>
</comment>
<keyword evidence="10" id="KW-1185">Reference proteome</keyword>
<dbReference type="EC" id="2.1.1.199" evidence="7"/>
<evidence type="ECO:0000256" key="2">
    <source>
        <dbReference type="ARBA" id="ARBA00022490"/>
    </source>
</evidence>
<comment type="subcellular location">
    <subcellularLocation>
        <location evidence="7">Cytoplasm</location>
    </subcellularLocation>
</comment>
<reference evidence="9" key="1">
    <citation type="submission" date="2021-01" db="EMBL/GenBank/DDBJ databases">
        <title>Whole genome shotgun sequence of Planosporangium flavigriseum NBRC 105377.</title>
        <authorList>
            <person name="Komaki H."/>
            <person name="Tamura T."/>
        </authorList>
    </citation>
    <scope>NUCLEOTIDE SEQUENCE</scope>
    <source>
        <strain evidence="9">NBRC 105377</strain>
    </source>
</reference>
<evidence type="ECO:0000256" key="6">
    <source>
        <dbReference type="ARBA" id="ARBA00022691"/>
    </source>
</evidence>
<proteinExistence type="inferred from homology"/>
<accession>A0A8J3LSN7</accession>
<dbReference type="GO" id="GO:0070475">
    <property type="term" value="P:rRNA base methylation"/>
    <property type="evidence" value="ECO:0007669"/>
    <property type="project" value="UniProtKB-UniRule"/>
</dbReference>
<evidence type="ECO:0000256" key="8">
    <source>
        <dbReference type="SAM" id="MobiDB-lite"/>
    </source>
</evidence>
<dbReference type="RefSeq" id="WP_168071895.1">
    <property type="nucleotide sequence ID" value="NZ_BAAAQJ010000003.1"/>
</dbReference>
<comment type="catalytic activity">
    <reaction evidence="7">
        <text>cytidine(1402) in 16S rRNA + S-adenosyl-L-methionine = N(4)-methylcytidine(1402) in 16S rRNA + S-adenosyl-L-homocysteine + H(+)</text>
        <dbReference type="Rhea" id="RHEA:42928"/>
        <dbReference type="Rhea" id="RHEA-COMP:10286"/>
        <dbReference type="Rhea" id="RHEA-COMP:10287"/>
        <dbReference type="ChEBI" id="CHEBI:15378"/>
        <dbReference type="ChEBI" id="CHEBI:57856"/>
        <dbReference type="ChEBI" id="CHEBI:59789"/>
        <dbReference type="ChEBI" id="CHEBI:74506"/>
        <dbReference type="ChEBI" id="CHEBI:82748"/>
        <dbReference type="EC" id="2.1.1.199"/>
    </reaction>
</comment>
<dbReference type="GO" id="GO:0071424">
    <property type="term" value="F:rRNA (cytosine-N4-)-methyltransferase activity"/>
    <property type="evidence" value="ECO:0007669"/>
    <property type="project" value="UniProtKB-UniRule"/>
</dbReference>
<feature type="compositionally biased region" description="Low complexity" evidence="8">
    <location>
        <begin position="318"/>
        <end position="331"/>
    </location>
</feature>
<dbReference type="Proteomes" id="UP000653674">
    <property type="component" value="Unassembled WGS sequence"/>
</dbReference>
<evidence type="ECO:0000256" key="7">
    <source>
        <dbReference type="HAMAP-Rule" id="MF_01007"/>
    </source>
</evidence>
<keyword evidence="4 7" id="KW-0489">Methyltransferase</keyword>
<comment type="similarity">
    <text evidence="1 7">Belongs to the methyltransferase superfamily. RsmH family.</text>
</comment>
<evidence type="ECO:0000256" key="4">
    <source>
        <dbReference type="ARBA" id="ARBA00022603"/>
    </source>
</evidence>
<feature type="compositionally biased region" description="Basic and acidic residues" evidence="8">
    <location>
        <begin position="332"/>
        <end position="346"/>
    </location>
</feature>
<dbReference type="GO" id="GO:0005737">
    <property type="term" value="C:cytoplasm"/>
    <property type="evidence" value="ECO:0007669"/>
    <property type="project" value="UniProtKB-SubCell"/>
</dbReference>
<dbReference type="PANTHER" id="PTHR11265:SF0">
    <property type="entry name" value="12S RRNA N4-METHYLCYTIDINE METHYLTRANSFERASE"/>
    <property type="match status" value="1"/>
</dbReference>
<dbReference type="SUPFAM" id="SSF53335">
    <property type="entry name" value="S-adenosyl-L-methionine-dependent methyltransferases"/>
    <property type="match status" value="1"/>
</dbReference>
<feature type="binding site" evidence="7">
    <location>
        <begin position="38"/>
        <end position="40"/>
    </location>
    <ligand>
        <name>S-adenosyl-L-methionine</name>
        <dbReference type="ChEBI" id="CHEBI:59789"/>
    </ligand>
</feature>
<name>A0A8J3LSN7_9ACTN</name>
<evidence type="ECO:0000256" key="3">
    <source>
        <dbReference type="ARBA" id="ARBA00022552"/>
    </source>
</evidence>
<dbReference type="SUPFAM" id="SSF81799">
    <property type="entry name" value="Putative methyltransferase TM0872, insert domain"/>
    <property type="match status" value="1"/>
</dbReference>
<feature type="region of interest" description="Disordered" evidence="8">
    <location>
        <begin position="313"/>
        <end position="377"/>
    </location>
</feature>
<feature type="binding site" evidence="7">
    <location>
        <position position="112"/>
    </location>
    <ligand>
        <name>S-adenosyl-L-methionine</name>
        <dbReference type="ChEBI" id="CHEBI:59789"/>
    </ligand>
</feature>
<evidence type="ECO:0000256" key="5">
    <source>
        <dbReference type="ARBA" id="ARBA00022679"/>
    </source>
</evidence>
<keyword evidence="2 7" id="KW-0963">Cytoplasm</keyword>